<evidence type="ECO:0000313" key="2">
    <source>
        <dbReference type="Proteomes" id="UP000602124"/>
    </source>
</evidence>
<proteinExistence type="predicted"/>
<reference evidence="1" key="1">
    <citation type="submission" date="2020-12" db="EMBL/GenBank/DDBJ databases">
        <title>Devosia sp. MSA67 isolated from Mo River.</title>
        <authorList>
            <person name="Ma F."/>
            <person name="Zi Z."/>
        </authorList>
    </citation>
    <scope>NUCLEOTIDE SEQUENCE</scope>
    <source>
        <strain evidence="1">MSA67</strain>
    </source>
</reference>
<name>A0A934MSV2_9HYPH</name>
<dbReference type="AlphaFoldDB" id="A0A934MSV2"/>
<accession>A0A934MSV2</accession>
<dbReference type="Proteomes" id="UP000602124">
    <property type="component" value="Unassembled WGS sequence"/>
</dbReference>
<evidence type="ECO:0000313" key="1">
    <source>
        <dbReference type="EMBL" id="MBJ3786814.1"/>
    </source>
</evidence>
<sequence length="64" mass="6654">MRENDLILEGATDRDVAALRALARGGAGPAPGDIAPLLAKGWVDVIGKDTIITLTGRTLIEGRT</sequence>
<comment type="caution">
    <text evidence="1">The sequence shown here is derived from an EMBL/GenBank/DDBJ whole genome shotgun (WGS) entry which is preliminary data.</text>
</comment>
<dbReference type="EMBL" id="JAEKMH010000005">
    <property type="protein sequence ID" value="MBJ3786814.1"/>
    <property type="molecule type" value="Genomic_DNA"/>
</dbReference>
<organism evidence="1 2">
    <name type="scientific">Devosia sediminis</name>
    <dbReference type="NCBI Taxonomy" id="2798801"/>
    <lineage>
        <taxon>Bacteria</taxon>
        <taxon>Pseudomonadati</taxon>
        <taxon>Pseudomonadota</taxon>
        <taxon>Alphaproteobacteria</taxon>
        <taxon>Hyphomicrobiales</taxon>
        <taxon>Devosiaceae</taxon>
        <taxon>Devosia</taxon>
    </lineage>
</organism>
<protein>
    <submittedName>
        <fullName evidence="1">Uncharacterized protein</fullName>
    </submittedName>
</protein>
<gene>
    <name evidence="1" type="ORF">JEQ47_18970</name>
</gene>
<keyword evidence="2" id="KW-1185">Reference proteome</keyword>
<dbReference type="RefSeq" id="WP_198878009.1">
    <property type="nucleotide sequence ID" value="NZ_JAEKMH010000005.1"/>
</dbReference>